<evidence type="ECO:0000313" key="2">
    <source>
        <dbReference type="Proteomes" id="UP000005237"/>
    </source>
</evidence>
<sequence>MLAFPHSTGPMLLRRGAPMNTDADVDCTLYEHIRYRPYCQTIRLEKRRRAASRVLRRRRLPTIQENLCMFEWLHRTEEKNYMA</sequence>
<evidence type="ECO:0000313" key="1">
    <source>
        <dbReference type="EnsemblMetazoa" id="CJA11787.1"/>
    </source>
</evidence>
<dbReference type="Proteomes" id="UP000005237">
    <property type="component" value="Unassembled WGS sequence"/>
</dbReference>
<reference evidence="2" key="1">
    <citation type="submission" date="2010-08" db="EMBL/GenBank/DDBJ databases">
        <authorList>
            <consortium name="Caenorhabditis japonica Sequencing Consortium"/>
            <person name="Wilson R.K."/>
        </authorList>
    </citation>
    <scope>NUCLEOTIDE SEQUENCE [LARGE SCALE GENOMIC DNA]</scope>
    <source>
        <strain evidence="2">DF5081</strain>
    </source>
</reference>
<dbReference type="AlphaFoldDB" id="A0A8R1DUT3"/>
<organism evidence="1 2">
    <name type="scientific">Caenorhabditis japonica</name>
    <dbReference type="NCBI Taxonomy" id="281687"/>
    <lineage>
        <taxon>Eukaryota</taxon>
        <taxon>Metazoa</taxon>
        <taxon>Ecdysozoa</taxon>
        <taxon>Nematoda</taxon>
        <taxon>Chromadorea</taxon>
        <taxon>Rhabditida</taxon>
        <taxon>Rhabditina</taxon>
        <taxon>Rhabditomorpha</taxon>
        <taxon>Rhabditoidea</taxon>
        <taxon>Rhabditidae</taxon>
        <taxon>Peloderinae</taxon>
        <taxon>Caenorhabditis</taxon>
    </lineage>
</organism>
<accession>A0A8R1DUT3</accession>
<name>A0A8R1DUT3_CAEJA</name>
<proteinExistence type="predicted"/>
<dbReference type="EnsemblMetazoa" id="CJA11787.1">
    <property type="protein sequence ID" value="CJA11787.1"/>
    <property type="gene ID" value="WBGene00130991"/>
</dbReference>
<keyword evidence="2" id="KW-1185">Reference proteome</keyword>
<reference evidence="1" key="2">
    <citation type="submission" date="2022-06" db="UniProtKB">
        <authorList>
            <consortium name="EnsemblMetazoa"/>
        </authorList>
    </citation>
    <scope>IDENTIFICATION</scope>
    <source>
        <strain evidence="1">DF5081</strain>
    </source>
</reference>
<protein>
    <submittedName>
        <fullName evidence="1">Uncharacterized protein</fullName>
    </submittedName>
</protein>